<dbReference type="RefSeq" id="WP_074856414.1">
    <property type="nucleotide sequence ID" value="NZ_FNZC01000012.1"/>
</dbReference>
<keyword evidence="3 5" id="KW-0732">Signal</keyword>
<dbReference type="AlphaFoldDB" id="A0A379JQM8"/>
<keyword evidence="4" id="KW-0574">Periplasm</keyword>
<dbReference type="NCBIfam" id="NF041888">
    <property type="entry name" value="ABC_SBP_YdcS"/>
    <property type="match status" value="1"/>
</dbReference>
<dbReference type="InterPro" id="IPR001188">
    <property type="entry name" value="Sperm_putr-bd"/>
</dbReference>
<accession>A0A379JQM8</accession>
<dbReference type="Pfam" id="PF13416">
    <property type="entry name" value="SBP_bac_8"/>
    <property type="match status" value="1"/>
</dbReference>
<dbReference type="Gene3D" id="3.40.190.10">
    <property type="entry name" value="Periplasmic binding protein-like II"/>
    <property type="match status" value="2"/>
</dbReference>
<dbReference type="EMBL" id="UGUV01000002">
    <property type="protein sequence ID" value="SUD50740.1"/>
    <property type="molecule type" value="Genomic_DNA"/>
</dbReference>
<evidence type="ECO:0000256" key="1">
    <source>
        <dbReference type="ARBA" id="ARBA00004418"/>
    </source>
</evidence>
<dbReference type="CDD" id="cd13588">
    <property type="entry name" value="PBP2_polyamine_1"/>
    <property type="match status" value="1"/>
</dbReference>
<dbReference type="GO" id="GO:0042597">
    <property type="term" value="C:periplasmic space"/>
    <property type="evidence" value="ECO:0007669"/>
    <property type="project" value="UniProtKB-SubCell"/>
</dbReference>
<comment type="subcellular location">
    <subcellularLocation>
        <location evidence="1">Periplasm</location>
    </subcellularLocation>
</comment>
<evidence type="ECO:0000313" key="7">
    <source>
        <dbReference type="Proteomes" id="UP000255303"/>
    </source>
</evidence>
<dbReference type="PRINTS" id="PR00909">
    <property type="entry name" value="SPERMDNBNDNG"/>
</dbReference>
<dbReference type="GO" id="GO:0015846">
    <property type="term" value="P:polyamine transport"/>
    <property type="evidence" value="ECO:0007669"/>
    <property type="project" value="InterPro"/>
</dbReference>
<keyword evidence="2" id="KW-0813">Transport</keyword>
<proteinExistence type="predicted"/>
<protein>
    <submittedName>
        <fullName evidence="6">ABC transporter substrate-binding protein</fullName>
    </submittedName>
</protein>
<dbReference type="SUPFAM" id="SSF53850">
    <property type="entry name" value="Periplasmic binding protein-like II"/>
    <property type="match status" value="1"/>
</dbReference>
<name>A0A379JQM8_ECTOL</name>
<dbReference type="PANTHER" id="PTHR30222">
    <property type="entry name" value="SPERMIDINE/PUTRESCINE-BINDING PERIPLASMIC PROTEIN"/>
    <property type="match status" value="1"/>
</dbReference>
<dbReference type="GO" id="GO:0019808">
    <property type="term" value="F:polyamine binding"/>
    <property type="evidence" value="ECO:0007669"/>
    <property type="project" value="InterPro"/>
</dbReference>
<evidence type="ECO:0000256" key="4">
    <source>
        <dbReference type="ARBA" id="ARBA00022764"/>
    </source>
</evidence>
<organism evidence="6 7">
    <name type="scientific">Ectopseudomonas oleovorans</name>
    <name type="common">Pseudomonas oleovorans</name>
    <dbReference type="NCBI Taxonomy" id="301"/>
    <lineage>
        <taxon>Bacteria</taxon>
        <taxon>Pseudomonadati</taxon>
        <taxon>Pseudomonadota</taxon>
        <taxon>Gammaproteobacteria</taxon>
        <taxon>Pseudomonadales</taxon>
        <taxon>Pseudomonadaceae</taxon>
        <taxon>Ectopseudomonas</taxon>
    </lineage>
</organism>
<evidence type="ECO:0000256" key="2">
    <source>
        <dbReference type="ARBA" id="ARBA00022448"/>
    </source>
</evidence>
<evidence type="ECO:0000256" key="3">
    <source>
        <dbReference type="ARBA" id="ARBA00022729"/>
    </source>
</evidence>
<feature type="chain" id="PRO_5017078729" evidence="5">
    <location>
        <begin position="25"/>
        <end position="383"/>
    </location>
</feature>
<sequence>MTAINTASLTALAISLLASYAASAVEPMQSLGEREGRLDIIAWPGYIERGDTDKNYDWVTGFEQASGCKVNVKTAATSDEMVSLMAKGGYDLVTASGDASLRLIHGKRVQPINIALIPNWKNLDERLKNAPWHVVNGQHYGTPYQWGPNVLMYNTEVFDKAPQSWKVVFEEQTLPDGKSNQGRVQAYDGPIYIADAALYLRSTKPELGITDPYLLNEEQYEAALELLRQQHKLTHRYWHDVTVQMNDFKNEGVVASSAWKYQVNALQAEKQPIASTVPSEGATGWADTTMLHAQAKHPNCAYAWMNWSLEPKLQGDLAAWFGSNPAVPSACKANALLTDEGCQTNGFDSFEQIAFWKTPQAEGGKYVPYSRWTQDYIAIMGGR</sequence>
<feature type="signal peptide" evidence="5">
    <location>
        <begin position="1"/>
        <end position="24"/>
    </location>
</feature>
<evidence type="ECO:0000313" key="6">
    <source>
        <dbReference type="EMBL" id="SUD50740.1"/>
    </source>
</evidence>
<dbReference type="PANTHER" id="PTHR30222:SF18">
    <property type="entry name" value="BIFUNCTIONAL POLYHYDROXYBUTYRATE SYNTHASE _ ABC TRANSPORTER PERIPLASMIC BINDING PROTEIN-RELATED"/>
    <property type="match status" value="1"/>
</dbReference>
<dbReference type="Proteomes" id="UP000255303">
    <property type="component" value="Unassembled WGS sequence"/>
</dbReference>
<gene>
    <name evidence="6" type="primary">potF_1</name>
    <name evidence="6" type="ORF">NCTC10692_01168</name>
</gene>
<evidence type="ECO:0000256" key="5">
    <source>
        <dbReference type="SAM" id="SignalP"/>
    </source>
</evidence>
<reference evidence="6 7" key="1">
    <citation type="submission" date="2018-06" db="EMBL/GenBank/DDBJ databases">
        <authorList>
            <consortium name="Pathogen Informatics"/>
            <person name="Doyle S."/>
        </authorList>
    </citation>
    <scope>NUCLEOTIDE SEQUENCE [LARGE SCALE GENOMIC DNA]</scope>
    <source>
        <strain evidence="6 7">NCTC10692</strain>
    </source>
</reference>
<dbReference type="InterPro" id="IPR006059">
    <property type="entry name" value="SBP"/>
</dbReference>